<proteinExistence type="predicted"/>
<organism evidence="3 4">
    <name type="scientific">Eisenbergiella massiliensis</name>
    <dbReference type="NCBI Taxonomy" id="1720294"/>
    <lineage>
        <taxon>Bacteria</taxon>
        <taxon>Bacillati</taxon>
        <taxon>Bacillota</taxon>
        <taxon>Clostridia</taxon>
        <taxon>Lachnospirales</taxon>
        <taxon>Lachnospiraceae</taxon>
        <taxon>Eisenbergiella</taxon>
    </lineage>
</organism>
<dbReference type="Pfam" id="PF01261">
    <property type="entry name" value="AP_endonuc_2"/>
    <property type="match status" value="1"/>
</dbReference>
<feature type="domain" description="Xylose isomerase-like TIM barrel" evidence="2">
    <location>
        <begin position="13"/>
        <end position="255"/>
    </location>
</feature>
<keyword evidence="1 3" id="KW-0413">Isomerase</keyword>
<dbReference type="EMBL" id="QVLV01000017">
    <property type="protein sequence ID" value="RGE57217.1"/>
    <property type="molecule type" value="Genomic_DNA"/>
</dbReference>
<evidence type="ECO:0000259" key="2">
    <source>
        <dbReference type="Pfam" id="PF01261"/>
    </source>
</evidence>
<dbReference type="Gene3D" id="3.20.20.150">
    <property type="entry name" value="Divalent-metal-dependent TIM barrel enzymes"/>
    <property type="match status" value="1"/>
</dbReference>
<keyword evidence="4" id="KW-1185">Reference proteome</keyword>
<reference evidence="3" key="1">
    <citation type="submission" date="2018-08" db="EMBL/GenBank/DDBJ databases">
        <title>A genome reference for cultivated species of the human gut microbiota.</title>
        <authorList>
            <person name="Zou Y."/>
            <person name="Xue W."/>
            <person name="Luo G."/>
        </authorList>
    </citation>
    <scope>NUCLEOTIDE SEQUENCE [LARGE SCALE GENOMIC DNA]</scope>
    <source>
        <strain evidence="3">TF05-5AC</strain>
    </source>
</reference>
<dbReference type="InterPro" id="IPR036237">
    <property type="entry name" value="Xyl_isomerase-like_sf"/>
</dbReference>
<evidence type="ECO:0000256" key="1">
    <source>
        <dbReference type="ARBA" id="ARBA00023235"/>
    </source>
</evidence>
<dbReference type="SUPFAM" id="SSF51658">
    <property type="entry name" value="Xylose isomerase-like"/>
    <property type="match status" value="1"/>
</dbReference>
<accession>A0A3E3HZE1</accession>
<name>A0A3E3HZE1_9FIRM</name>
<dbReference type="GO" id="GO:0016853">
    <property type="term" value="F:isomerase activity"/>
    <property type="evidence" value="ECO:0007669"/>
    <property type="project" value="UniProtKB-KW"/>
</dbReference>
<dbReference type="InterPro" id="IPR050417">
    <property type="entry name" value="Sugar_Epim/Isomerase"/>
</dbReference>
<dbReference type="InterPro" id="IPR013022">
    <property type="entry name" value="Xyl_isomerase-like_TIM-brl"/>
</dbReference>
<sequence length="261" mass="29414">MQIGCTLLSPQDLDAAKETGFDYAEFMGKYLVSLSSSEYLELQRAVKRSRLQVAGINGYCPETVKIAGPGFEPEIIRKYACQCAQKAGGLGIRFAGIGSPRSRNLPKGYSRLTAVHQLKEFLKITAEEFEKYDIIVCLEPLAPCYCNFINSIPEAVSIVEELNLSNVGLVVDFYNMEYVNEADLNLKKYRSIIKHAHISDDDGTPSQRSYLKPEKEEIHRNRIRRLYENGYQGAISLEIDCRIDAVRSARSLEIMKSAKVR</sequence>
<protein>
    <submittedName>
        <fullName evidence="3">Sugar phosphate isomerase/epimerase</fullName>
    </submittedName>
</protein>
<evidence type="ECO:0000313" key="4">
    <source>
        <dbReference type="Proteomes" id="UP000260812"/>
    </source>
</evidence>
<evidence type="ECO:0000313" key="3">
    <source>
        <dbReference type="EMBL" id="RGE57217.1"/>
    </source>
</evidence>
<dbReference type="Proteomes" id="UP000260812">
    <property type="component" value="Unassembled WGS sequence"/>
</dbReference>
<comment type="caution">
    <text evidence="3">The sequence shown here is derived from an EMBL/GenBank/DDBJ whole genome shotgun (WGS) entry which is preliminary data.</text>
</comment>
<dbReference type="PANTHER" id="PTHR43489">
    <property type="entry name" value="ISOMERASE"/>
    <property type="match status" value="1"/>
</dbReference>
<dbReference type="AlphaFoldDB" id="A0A3E3HZE1"/>
<gene>
    <name evidence="3" type="ORF">DXC51_20545</name>
</gene>